<feature type="transmembrane region" description="Helical" evidence="7">
    <location>
        <begin position="476"/>
        <end position="503"/>
    </location>
</feature>
<dbReference type="InterPro" id="IPR001204">
    <property type="entry name" value="Phos_transporter"/>
</dbReference>
<sequence length="512" mass="55042">MMQPHDYTFIYVLALIFSFADAYGIGANDVANSFATSVSSGTLTLGQATCIAIVTEFCGAFFLGSGTADTIRSGIVSTKLYETQPELLMLGMTTSVFASAVWVIFATSRGWPVSTTHSITGAVIGMGVASFGGKSVKWGYDGVAKIVTSWFISPFAAALVSSILYLSTKYIVFESKDSFKRGLLAIPFYIFITVLVCLSFIISKGLPGTKAVKLSFGEIVGISAAAGLGIALISYFTYVQYLKRKILYREDLKWYHAFVSPLISKREIIPEPSEEDLESSLGSEKNKPSEIEQAQPKDLTVFQKIKKVVFRGINQDVRNVGNPRLASIHARAKKYDNQTEFLFEFVQVLTACAASFAHGSNDVANAVGPLAAVSQIWSTAKVPGSKSPVAAWNLAYCAVGIDLGLATYGYHIMRTLGNNITYTTPSRGFAAELGTALTIITASKIGLPVSTTHCITGAMVGVGLCNGDMKAINWRMFAMCFLSWILTLPAAGLLSGLFFALIINSPSKVPIQ</sequence>
<protein>
    <recommendedName>
        <fullName evidence="7">Phosphate transporter</fullName>
    </recommendedName>
</protein>
<feature type="transmembrane region" description="Helical" evidence="7">
    <location>
        <begin position="150"/>
        <end position="171"/>
    </location>
</feature>
<dbReference type="EMBL" id="LSSM01001723">
    <property type="protein sequence ID" value="OMJ24963.1"/>
    <property type="molecule type" value="Genomic_DNA"/>
</dbReference>
<evidence type="ECO:0000256" key="3">
    <source>
        <dbReference type="ARBA" id="ARBA00022592"/>
    </source>
</evidence>
<evidence type="ECO:0000313" key="8">
    <source>
        <dbReference type="EMBL" id="OMJ24963.1"/>
    </source>
</evidence>
<feature type="transmembrane region" description="Helical" evidence="7">
    <location>
        <begin position="183"/>
        <end position="202"/>
    </location>
</feature>
<evidence type="ECO:0000256" key="7">
    <source>
        <dbReference type="RuleBase" id="RU363058"/>
    </source>
</evidence>
<keyword evidence="3 7" id="KW-0592">Phosphate transport</keyword>
<keyword evidence="9" id="KW-1185">Reference proteome</keyword>
<keyword evidence="2 7" id="KW-0813">Transport</keyword>
<dbReference type="AlphaFoldDB" id="A0A1R1YDJ5"/>
<evidence type="ECO:0000256" key="2">
    <source>
        <dbReference type="ARBA" id="ARBA00022448"/>
    </source>
</evidence>
<feature type="transmembrane region" description="Helical" evidence="7">
    <location>
        <begin position="87"/>
        <end position="105"/>
    </location>
</feature>
<comment type="function">
    <text evidence="7">Sodium-phosphate symporter.</text>
</comment>
<dbReference type="Pfam" id="PF01384">
    <property type="entry name" value="PHO4"/>
    <property type="match status" value="1"/>
</dbReference>
<keyword evidence="5 7" id="KW-1133">Transmembrane helix</keyword>
<reference evidence="9" key="1">
    <citation type="submission" date="2017-01" db="EMBL/GenBank/DDBJ databases">
        <authorList>
            <person name="Wang Y."/>
            <person name="White M."/>
            <person name="Kvist S."/>
            <person name="Moncalvo J.-M."/>
        </authorList>
    </citation>
    <scope>NUCLEOTIDE SEQUENCE [LARGE SCALE GENOMIC DNA]</scope>
    <source>
        <strain evidence="9">ID-206-W2</strain>
    </source>
</reference>
<accession>A0A1R1YDJ5</accession>
<evidence type="ECO:0000256" key="5">
    <source>
        <dbReference type="ARBA" id="ARBA00022989"/>
    </source>
</evidence>
<keyword evidence="4 7" id="KW-0812">Transmembrane</keyword>
<comment type="caution">
    <text evidence="8">The sequence shown here is derived from an EMBL/GenBank/DDBJ whole genome shotgun (WGS) entry which is preliminary data.</text>
</comment>
<feature type="transmembrane region" description="Helical" evidence="7">
    <location>
        <begin position="7"/>
        <end position="25"/>
    </location>
</feature>
<dbReference type="PANTHER" id="PTHR11101">
    <property type="entry name" value="PHOSPHATE TRANSPORTER"/>
    <property type="match status" value="1"/>
</dbReference>
<dbReference type="GO" id="GO:0016020">
    <property type="term" value="C:membrane"/>
    <property type="evidence" value="ECO:0007669"/>
    <property type="project" value="UniProtKB-SubCell"/>
</dbReference>
<comment type="similarity">
    <text evidence="7">Belongs to the inorganic phosphate transporter (PiT) (TC 2.A.20) family.</text>
</comment>
<dbReference type="OrthoDB" id="260807at2759"/>
<evidence type="ECO:0000256" key="1">
    <source>
        <dbReference type="ARBA" id="ARBA00004141"/>
    </source>
</evidence>
<evidence type="ECO:0000256" key="4">
    <source>
        <dbReference type="ARBA" id="ARBA00022692"/>
    </source>
</evidence>
<feature type="transmembrane region" description="Helical" evidence="7">
    <location>
        <begin position="45"/>
        <end position="66"/>
    </location>
</feature>
<evidence type="ECO:0000256" key="6">
    <source>
        <dbReference type="ARBA" id="ARBA00023136"/>
    </source>
</evidence>
<keyword evidence="6 7" id="KW-0472">Membrane</keyword>
<feature type="transmembrane region" description="Helical" evidence="7">
    <location>
        <begin position="214"/>
        <end position="239"/>
    </location>
</feature>
<proteinExistence type="inferred from homology"/>
<dbReference type="GO" id="GO:0005315">
    <property type="term" value="F:phosphate transmembrane transporter activity"/>
    <property type="evidence" value="ECO:0007669"/>
    <property type="project" value="InterPro"/>
</dbReference>
<dbReference type="PANTHER" id="PTHR11101:SF80">
    <property type="entry name" value="PHOSPHATE TRANSPORTER"/>
    <property type="match status" value="1"/>
</dbReference>
<comment type="subcellular location">
    <subcellularLocation>
        <location evidence="1 7">Membrane</location>
        <topology evidence="1 7">Multi-pass membrane protein</topology>
    </subcellularLocation>
</comment>
<evidence type="ECO:0000313" key="9">
    <source>
        <dbReference type="Proteomes" id="UP000187429"/>
    </source>
</evidence>
<dbReference type="GO" id="GO:0035435">
    <property type="term" value="P:phosphate ion transmembrane transport"/>
    <property type="evidence" value="ECO:0007669"/>
    <property type="project" value="TreeGrafter"/>
</dbReference>
<name>A0A1R1YDJ5_9FUNG</name>
<organism evidence="8 9">
    <name type="scientific">Smittium culicis</name>
    <dbReference type="NCBI Taxonomy" id="133412"/>
    <lineage>
        <taxon>Eukaryota</taxon>
        <taxon>Fungi</taxon>
        <taxon>Fungi incertae sedis</taxon>
        <taxon>Zoopagomycota</taxon>
        <taxon>Kickxellomycotina</taxon>
        <taxon>Harpellomycetes</taxon>
        <taxon>Harpellales</taxon>
        <taxon>Legeriomycetaceae</taxon>
        <taxon>Smittium</taxon>
    </lineage>
</organism>
<dbReference type="Proteomes" id="UP000187429">
    <property type="component" value="Unassembled WGS sequence"/>
</dbReference>
<gene>
    <name evidence="8" type="ORF">AYI69_g4451</name>
</gene>